<dbReference type="Proteomes" id="UP000266118">
    <property type="component" value="Chromosome"/>
</dbReference>
<name>A0A386HP60_9BACT</name>
<accession>A0A386HP60</accession>
<reference evidence="1 2" key="1">
    <citation type="submission" date="2018-09" db="EMBL/GenBank/DDBJ databases">
        <title>Arachidicoccus sp. nov., a bacterium isolated from soil.</title>
        <authorList>
            <person name="Weon H.-Y."/>
            <person name="Kwon S.-W."/>
            <person name="Lee S.A."/>
        </authorList>
    </citation>
    <scope>NUCLEOTIDE SEQUENCE [LARGE SCALE GENOMIC DNA]</scope>
    <source>
        <strain evidence="1 2">KIS59-12</strain>
    </source>
</reference>
<sequence length="86" mass="10063">METNVHFPTDLNLLWDSCRKSIDTVSKLHQYTVISGWRKIKGIRKTIKSQFRATSHQVFKGKNEAQKKAIVKQYLQQAKQVEQKCD</sequence>
<protein>
    <submittedName>
        <fullName evidence="1">Uncharacterized protein</fullName>
    </submittedName>
</protein>
<dbReference type="RefSeq" id="WP_119986800.1">
    <property type="nucleotide sequence ID" value="NZ_CP032489.1"/>
</dbReference>
<keyword evidence="2" id="KW-1185">Reference proteome</keyword>
<dbReference type="OrthoDB" id="240727at2"/>
<dbReference type="AlphaFoldDB" id="A0A386HP60"/>
<proteinExistence type="predicted"/>
<dbReference type="KEGG" id="ark:D6B99_08020"/>
<gene>
    <name evidence="1" type="ORF">D6B99_08020</name>
</gene>
<organism evidence="1 2">
    <name type="scientific">Arachidicoccus soli</name>
    <dbReference type="NCBI Taxonomy" id="2341117"/>
    <lineage>
        <taxon>Bacteria</taxon>
        <taxon>Pseudomonadati</taxon>
        <taxon>Bacteroidota</taxon>
        <taxon>Chitinophagia</taxon>
        <taxon>Chitinophagales</taxon>
        <taxon>Chitinophagaceae</taxon>
        <taxon>Arachidicoccus</taxon>
    </lineage>
</organism>
<dbReference type="EMBL" id="CP032489">
    <property type="protein sequence ID" value="AYD47553.1"/>
    <property type="molecule type" value="Genomic_DNA"/>
</dbReference>
<evidence type="ECO:0000313" key="2">
    <source>
        <dbReference type="Proteomes" id="UP000266118"/>
    </source>
</evidence>
<evidence type="ECO:0000313" key="1">
    <source>
        <dbReference type="EMBL" id="AYD47553.1"/>
    </source>
</evidence>